<feature type="transmembrane region" description="Helical" evidence="2">
    <location>
        <begin position="6"/>
        <end position="35"/>
    </location>
</feature>
<name>A0A367FAB0_9ACTN</name>
<dbReference type="Proteomes" id="UP000253094">
    <property type="component" value="Unassembled WGS sequence"/>
</dbReference>
<accession>A0A367FAB0</accession>
<dbReference type="EMBL" id="QOIL01000018">
    <property type="protein sequence ID" value="RCG26792.1"/>
    <property type="molecule type" value="Genomic_DNA"/>
</dbReference>
<comment type="caution">
    <text evidence="3">The sequence shown here is derived from an EMBL/GenBank/DDBJ whole genome shotgun (WGS) entry which is preliminary data.</text>
</comment>
<proteinExistence type="predicted"/>
<keyword evidence="2" id="KW-0812">Transmembrane</keyword>
<evidence type="ECO:0000256" key="1">
    <source>
        <dbReference type="SAM" id="MobiDB-lite"/>
    </source>
</evidence>
<keyword evidence="2" id="KW-0472">Membrane</keyword>
<reference evidence="3 4" key="1">
    <citation type="submission" date="2018-06" db="EMBL/GenBank/DDBJ databases">
        <title>Sphaerisporangium craniellae sp. nov., isolated from a marine sponge in the South China Sea.</title>
        <authorList>
            <person name="Li L."/>
        </authorList>
    </citation>
    <scope>NUCLEOTIDE SEQUENCE [LARGE SCALE GENOMIC DNA]</scope>
    <source>
        <strain evidence="3 4">CCTCC AA 208026</strain>
    </source>
</reference>
<evidence type="ECO:0000313" key="4">
    <source>
        <dbReference type="Proteomes" id="UP000253094"/>
    </source>
</evidence>
<organism evidence="3 4">
    <name type="scientific">Sphaerisporangium album</name>
    <dbReference type="NCBI Taxonomy" id="509200"/>
    <lineage>
        <taxon>Bacteria</taxon>
        <taxon>Bacillati</taxon>
        <taxon>Actinomycetota</taxon>
        <taxon>Actinomycetes</taxon>
        <taxon>Streptosporangiales</taxon>
        <taxon>Streptosporangiaceae</taxon>
        <taxon>Sphaerisporangium</taxon>
    </lineage>
</organism>
<dbReference type="RefSeq" id="WP_114031921.1">
    <property type="nucleotide sequence ID" value="NZ_QOIL01000018.1"/>
</dbReference>
<keyword evidence="2" id="KW-1133">Transmembrane helix</keyword>
<sequence length="95" mass="9955">MMEIIGAAWTVLAVLMLAGLALILIAVVTLILLALMASATSPEPDLTSVPRPEPSGKLPAASPAPRPVQERRDGRVMMGQARGVVIRREGHPGVP</sequence>
<evidence type="ECO:0000256" key="2">
    <source>
        <dbReference type="SAM" id="Phobius"/>
    </source>
</evidence>
<dbReference type="AlphaFoldDB" id="A0A367FAB0"/>
<feature type="region of interest" description="Disordered" evidence="1">
    <location>
        <begin position="41"/>
        <end position="75"/>
    </location>
</feature>
<gene>
    <name evidence="3" type="ORF">DQ384_28260</name>
</gene>
<keyword evidence="4" id="KW-1185">Reference proteome</keyword>
<evidence type="ECO:0000313" key="3">
    <source>
        <dbReference type="EMBL" id="RCG26792.1"/>
    </source>
</evidence>
<protein>
    <submittedName>
        <fullName evidence="3">Uncharacterized protein</fullName>
    </submittedName>
</protein>